<dbReference type="InterPro" id="IPR006047">
    <property type="entry name" value="GH13_cat_dom"/>
</dbReference>
<evidence type="ECO:0000313" key="2">
    <source>
        <dbReference type="EMBL" id="RCW68889.1"/>
    </source>
</evidence>
<dbReference type="Gene3D" id="1.10.10.470">
    <property type="entry name" value="Maltooligosyl trehalose synthase, domain 4"/>
    <property type="match status" value="1"/>
</dbReference>
<dbReference type="Proteomes" id="UP000252884">
    <property type="component" value="Unassembled WGS sequence"/>
</dbReference>
<dbReference type="GO" id="GO:0005992">
    <property type="term" value="P:trehalose biosynthetic process"/>
    <property type="evidence" value="ECO:0007669"/>
    <property type="project" value="TreeGrafter"/>
</dbReference>
<dbReference type="NCBIfam" id="TIGR02401">
    <property type="entry name" value="trehalose_TreY"/>
    <property type="match status" value="1"/>
</dbReference>
<feature type="domain" description="Glycosyl hydrolase family 13 catalytic" evidence="1">
    <location>
        <begin position="9"/>
        <end position="522"/>
    </location>
</feature>
<keyword evidence="3" id="KW-1185">Reference proteome</keyword>
<dbReference type="Gene3D" id="3.20.20.80">
    <property type="entry name" value="Glycosidases"/>
    <property type="match status" value="3"/>
</dbReference>
<dbReference type="InterPro" id="IPR017853">
    <property type="entry name" value="GH"/>
</dbReference>
<dbReference type="InterPro" id="IPR013797">
    <property type="entry name" value="Maltooligo_trehalose_synth_4"/>
</dbReference>
<dbReference type="Pfam" id="PF00128">
    <property type="entry name" value="Alpha-amylase"/>
    <property type="match status" value="1"/>
</dbReference>
<dbReference type="GO" id="GO:0047470">
    <property type="term" value="F:(1,4)-alpha-D-glucan 1-alpha-D-glucosylmutase activity"/>
    <property type="evidence" value="ECO:0007669"/>
    <property type="project" value="TreeGrafter"/>
</dbReference>
<dbReference type="InterPro" id="IPR012767">
    <property type="entry name" value="Trehalose_TreY"/>
</dbReference>
<organism evidence="2 3">
    <name type="scientific">Pseudorhodoferax soli</name>
    <dbReference type="NCBI Taxonomy" id="545864"/>
    <lineage>
        <taxon>Bacteria</taxon>
        <taxon>Pseudomonadati</taxon>
        <taxon>Pseudomonadota</taxon>
        <taxon>Betaproteobacteria</taxon>
        <taxon>Burkholderiales</taxon>
        <taxon>Comamonadaceae</taxon>
    </lineage>
</organism>
<dbReference type="RefSeq" id="WP_114470392.1">
    <property type="nucleotide sequence ID" value="NZ_QPJK01000007.1"/>
</dbReference>
<evidence type="ECO:0000259" key="1">
    <source>
        <dbReference type="SMART" id="SM00642"/>
    </source>
</evidence>
<protein>
    <submittedName>
        <fullName evidence="2">Malto-oligosyltrehalose synthase</fullName>
    </submittedName>
</protein>
<comment type="caution">
    <text evidence="2">The sequence shown here is derived from an EMBL/GenBank/DDBJ whole genome shotgun (WGS) entry which is preliminary data.</text>
</comment>
<dbReference type="PANTHER" id="PTHR10357">
    <property type="entry name" value="ALPHA-AMYLASE FAMILY MEMBER"/>
    <property type="match status" value="1"/>
</dbReference>
<proteinExistence type="predicted"/>
<dbReference type="EMBL" id="QPJK01000007">
    <property type="protein sequence ID" value="RCW68889.1"/>
    <property type="molecule type" value="Genomic_DNA"/>
</dbReference>
<sequence length="976" mass="106922">MTASIPRATYRLQLHKDFDFAAAQAILPYLQALGVSHVYCSPITRARPGSMHGYDVADPREISPELGGREGFERFALAARALGLQLLLDIVPNHMGVIASDNPWWSDVLTHGQASAYAGFFDIDWRPMDPAMAGKVLLPVLGAPYGEVLDQGQLQLAWEVKEEGEAGGFVLRYFEHGFPTDPGSWAPVLRLAADQAEDADTAEGLTALADRADAVPPREDRGAAGARERAVAAARLRQGLQDLLAQRRAAAPAITAALERLNQEPCHDTLHALLEAQPWRLGFWRVAADEINYRRFFDINELAALRVESEDVFEATHALALDLTAAGVVDGLRIDHPDGLRDPAQYFARLQDGHARRLAQLRPDAPAPADALPLYVVAEKITAAHADLPADWRLHGTTGYRFGALLNSLFSDRSQAARMERVWRGFTGAEGSLEDMVFDAKLAVAYGALGAELNLLATQLKRVAGANRRTRDYGFTTLRTAIAEAAAGMPVYRTYVVDAASEEDRRFVDWAIAQARRRTAIADTSVFDFLRACLLGEPTEGSGADALLPVRRFTWRFQQFCAPLAAKGVEDCVFYRYLQLVSLNEVGGDPTAQGLTLAAFHGASSDRAARWPHTMLATSTHDNKRSEDVRNRIAVLSERPALWRLGLMRWHQLTRSLRRELPSGTAPSRDDELLLYQVLLGVLPDGEIDAEALAALRTRVGQYMGKAAREAKLRTSWVRPDEEYEQALQAFIDGLLGRLAPNPALSDLRALARQLAWFGALNSLSMVVVKFTSPGVPDIYQGNEMQDLSLVDPDNRRPVDYAQRQGTLAAHEALLLAAEPDRLAGLARMSATPADGRLKLWATWRLLALRREDPALLCDGAYIALRGTGRAREHVVAYARRTAEGLLVVLAARLFARLLKSADAAPVGEACWGDASVDLTPAFKDWNGGAGDVTALELMGHVQRRLPRGPLRLADALQALPVAVFWVDARQPAVRA</sequence>
<dbReference type="AlphaFoldDB" id="A0A368XMV8"/>
<dbReference type="OrthoDB" id="9761577at2"/>
<gene>
    <name evidence="2" type="ORF">DES41_107414</name>
</gene>
<accession>A0A368XMV8</accession>
<evidence type="ECO:0000313" key="3">
    <source>
        <dbReference type="Proteomes" id="UP000252884"/>
    </source>
</evidence>
<dbReference type="SUPFAM" id="SSF51445">
    <property type="entry name" value="(Trans)glycosidases"/>
    <property type="match status" value="1"/>
</dbReference>
<reference evidence="2 3" key="1">
    <citation type="submission" date="2018-07" db="EMBL/GenBank/DDBJ databases">
        <title>Genomic Encyclopedia of Type Strains, Phase IV (KMG-IV): sequencing the most valuable type-strain genomes for metagenomic binning, comparative biology and taxonomic classification.</title>
        <authorList>
            <person name="Goeker M."/>
        </authorList>
    </citation>
    <scope>NUCLEOTIDE SEQUENCE [LARGE SCALE GENOMIC DNA]</scope>
    <source>
        <strain evidence="2 3">DSM 21634</strain>
    </source>
</reference>
<name>A0A368XMV8_9BURK</name>
<dbReference type="GO" id="GO:0030980">
    <property type="term" value="P:alpha-glucan catabolic process"/>
    <property type="evidence" value="ECO:0007669"/>
    <property type="project" value="TreeGrafter"/>
</dbReference>
<dbReference type="PANTHER" id="PTHR10357:SF216">
    <property type="entry name" value="MALTOOLIGOSYL TREHALOSE SYNTHASE-RELATED"/>
    <property type="match status" value="1"/>
</dbReference>
<dbReference type="SMART" id="SM00642">
    <property type="entry name" value="Aamy"/>
    <property type="match status" value="1"/>
</dbReference>
<dbReference type="CDD" id="cd11336">
    <property type="entry name" value="AmyAc_MTSase"/>
    <property type="match status" value="1"/>
</dbReference>